<dbReference type="KEGG" id="clac:EG342_09895"/>
<evidence type="ECO:0000313" key="2">
    <source>
        <dbReference type="EMBL" id="PNW14129.1"/>
    </source>
</evidence>
<dbReference type="AlphaFoldDB" id="A0A3G6RL56"/>
<name>A0A3G6RL56_CHRLC</name>
<evidence type="ECO:0000313" key="3">
    <source>
        <dbReference type="Proteomes" id="UP000236262"/>
    </source>
</evidence>
<reference evidence="1 4" key="2">
    <citation type="submission" date="2018-11" db="EMBL/GenBank/DDBJ databases">
        <title>Proposal to divide the Flavobacteriaceae and reorganize its genera based on Amino Acid Identity values calculated from whole genome sequences.</title>
        <authorList>
            <person name="Nicholson A.C."/>
            <person name="Gulvik C.A."/>
            <person name="Whitney A.M."/>
            <person name="Humrighouse B.W."/>
            <person name="Bell M."/>
            <person name="Holmes B."/>
            <person name="Steigerwalt A.G."/>
            <person name="Villarma A."/>
            <person name="Sheth M."/>
            <person name="Batra D."/>
            <person name="Pryor J."/>
            <person name="Bernardet J.-F."/>
            <person name="Hugo C."/>
            <person name="Kampfer P."/>
            <person name="Newman J."/>
            <person name="McQuiston J.R."/>
        </authorList>
    </citation>
    <scope>NUCLEOTIDE SEQUENCE [LARGE SCALE GENOMIC DNA]</scope>
    <source>
        <strain evidence="1 4">KC_1864</strain>
    </source>
</reference>
<reference evidence="2 3" key="1">
    <citation type="submission" date="2018-01" db="EMBL/GenBank/DDBJ databases">
        <title>Draft genome sequences of Chryseobacterium lactis NCTC11390, Chryseobacterium oncorhynchi 701B-08, and Chryseobacterium viscerum 687B-08.</title>
        <authorList>
            <person name="Jeong J.-J."/>
            <person name="Lee Y.J."/>
            <person name="Park B."/>
            <person name="Choi I.-G."/>
            <person name="Kim K.D."/>
        </authorList>
    </citation>
    <scope>NUCLEOTIDE SEQUENCE [LARGE SCALE GENOMIC DNA]</scope>
    <source>
        <strain evidence="2 3">NCTC11390</strain>
    </source>
</reference>
<protein>
    <submittedName>
        <fullName evidence="2">Uncharacterized protein</fullName>
    </submittedName>
</protein>
<keyword evidence="4" id="KW-1185">Reference proteome</keyword>
<dbReference type="Proteomes" id="UP000236262">
    <property type="component" value="Unassembled WGS sequence"/>
</dbReference>
<dbReference type="Proteomes" id="UP000279972">
    <property type="component" value="Chromosome"/>
</dbReference>
<accession>A0A3G6RL56</accession>
<evidence type="ECO:0000313" key="1">
    <source>
        <dbReference type="EMBL" id="AZA82195.1"/>
    </source>
</evidence>
<sequence length="77" mass="8839">MDLALQELGFIKVKYYEYTLNVNKEVPTDLIVYLGVSDHNGKVSNNVFLDQRGVSIFLFDFDKIEQIDNLLKALKKG</sequence>
<dbReference type="EMBL" id="PPEH01000003">
    <property type="protein sequence ID" value="PNW14129.1"/>
    <property type="molecule type" value="Genomic_DNA"/>
</dbReference>
<dbReference type="EMBL" id="CP033924">
    <property type="protein sequence ID" value="AZA82195.1"/>
    <property type="molecule type" value="Genomic_DNA"/>
</dbReference>
<evidence type="ECO:0000313" key="4">
    <source>
        <dbReference type="Proteomes" id="UP000279972"/>
    </source>
</evidence>
<organism evidence="2 3">
    <name type="scientific">Chryseobacterium lactis</name>
    <dbReference type="NCBI Taxonomy" id="1241981"/>
    <lineage>
        <taxon>Bacteria</taxon>
        <taxon>Pseudomonadati</taxon>
        <taxon>Bacteroidota</taxon>
        <taxon>Flavobacteriia</taxon>
        <taxon>Flavobacteriales</taxon>
        <taxon>Weeksellaceae</taxon>
        <taxon>Chryseobacterium group</taxon>
        <taxon>Chryseobacterium</taxon>
    </lineage>
</organism>
<gene>
    <name evidence="2" type="ORF">C1637_09805</name>
    <name evidence="1" type="ORF">EG342_09895</name>
</gene>
<proteinExistence type="predicted"/>
<dbReference type="RefSeq" id="WP_103291428.1">
    <property type="nucleotide sequence ID" value="NZ_CP033924.1"/>
</dbReference>